<evidence type="ECO:0000259" key="3">
    <source>
        <dbReference type="Pfam" id="PF26237"/>
    </source>
</evidence>
<feature type="domain" description="DUF8054" evidence="4">
    <location>
        <begin position="108"/>
        <end position="216"/>
    </location>
</feature>
<gene>
    <name evidence="5" type="ORF">SAMN04488063_1932</name>
</gene>
<keyword evidence="1" id="KW-0812">Transmembrane</keyword>
<name>A0A1I2RIB3_9EURY</name>
<evidence type="ECO:0000259" key="2">
    <source>
        <dbReference type="Pfam" id="PF26236"/>
    </source>
</evidence>
<feature type="transmembrane region" description="Helical" evidence="1">
    <location>
        <begin position="26"/>
        <end position="56"/>
    </location>
</feature>
<dbReference type="EMBL" id="FOOQ01000002">
    <property type="protein sequence ID" value="SFG40414.1"/>
    <property type="molecule type" value="Genomic_DNA"/>
</dbReference>
<keyword evidence="1" id="KW-0472">Membrane</keyword>
<dbReference type="InterPro" id="IPR058675">
    <property type="entry name" value="DUF8054_C"/>
</dbReference>
<accession>A0A1I2RIB3</accession>
<dbReference type="OrthoDB" id="205972at2157"/>
<feature type="domain" description="DUF8054" evidence="3">
    <location>
        <begin position="219"/>
        <end position="265"/>
    </location>
</feature>
<reference evidence="6" key="1">
    <citation type="submission" date="2016-10" db="EMBL/GenBank/DDBJ databases">
        <authorList>
            <person name="Varghese N."/>
            <person name="Submissions S."/>
        </authorList>
    </citation>
    <scope>NUCLEOTIDE SEQUENCE [LARGE SCALE GENOMIC DNA]</scope>
    <source>
        <strain evidence="6">CGMCC 1.7739</strain>
    </source>
</reference>
<dbReference type="InterPro" id="IPR058674">
    <property type="entry name" value="DUF8054_N"/>
</dbReference>
<proteinExistence type="predicted"/>
<organism evidence="5 6">
    <name type="scientific">Halopelagius inordinatus</name>
    <dbReference type="NCBI Taxonomy" id="553467"/>
    <lineage>
        <taxon>Archaea</taxon>
        <taxon>Methanobacteriati</taxon>
        <taxon>Methanobacteriota</taxon>
        <taxon>Stenosarchaea group</taxon>
        <taxon>Halobacteria</taxon>
        <taxon>Halobacteriales</taxon>
        <taxon>Haloferacaceae</taxon>
    </lineage>
</organism>
<dbReference type="RefSeq" id="WP_092891613.1">
    <property type="nucleotide sequence ID" value="NZ_FOOQ01000002.1"/>
</dbReference>
<evidence type="ECO:0000313" key="6">
    <source>
        <dbReference type="Proteomes" id="UP000198876"/>
    </source>
</evidence>
<dbReference type="Proteomes" id="UP000198876">
    <property type="component" value="Unassembled WGS sequence"/>
</dbReference>
<dbReference type="Pfam" id="PF26236">
    <property type="entry name" value="DUF8054_N"/>
    <property type="match status" value="1"/>
</dbReference>
<keyword evidence="6" id="KW-1185">Reference proteome</keyword>
<evidence type="ECO:0000256" key="1">
    <source>
        <dbReference type="SAM" id="Phobius"/>
    </source>
</evidence>
<dbReference type="Pfam" id="PF26237">
    <property type="entry name" value="DUF8054_C"/>
    <property type="match status" value="1"/>
</dbReference>
<evidence type="ECO:0000313" key="5">
    <source>
        <dbReference type="EMBL" id="SFG40414.1"/>
    </source>
</evidence>
<dbReference type="Pfam" id="PF26238">
    <property type="entry name" value="DUF8054_M"/>
    <property type="match status" value="1"/>
</dbReference>
<protein>
    <submittedName>
        <fullName evidence="5">Uncharacterized protein</fullName>
    </submittedName>
</protein>
<keyword evidence="1" id="KW-1133">Transmembrane helix</keyword>
<dbReference type="InterPro" id="IPR058775">
    <property type="entry name" value="DUF8054_M"/>
</dbReference>
<dbReference type="AlphaFoldDB" id="A0A1I2RIB3"/>
<sequence length="281" mass="29543">MSIVDAVRRPEYTGDRRCWPCTVVNAFVVVALAGVFGFLTPVGVAVLGVGTALIYLRGYVVPGTPEFAPRLVAELGLSSLFPHAGDGDQTRRSDDLTDDEDVDGEELLGVLFDAGVLEAAPDGALELSAEFRASWDREMATLRERGDDELAAVVAEVAPFEADGEHAYGGLSIEGPTRAVWLSRTHGIADAAAVRALADADVPERFRAHATTPLRMFVETCPDCGGDVVETTASAGCCGGPGSVYASPTDEVLACDSCGAVVYQFDDADVEATEEEAGPER</sequence>
<feature type="domain" description="DUF8054" evidence="2">
    <location>
        <begin position="4"/>
        <end position="77"/>
    </location>
</feature>
<evidence type="ECO:0000259" key="4">
    <source>
        <dbReference type="Pfam" id="PF26238"/>
    </source>
</evidence>